<proteinExistence type="predicted"/>
<organism evidence="1 2">
    <name type="scientific">Zalaria obscura</name>
    <dbReference type="NCBI Taxonomy" id="2024903"/>
    <lineage>
        <taxon>Eukaryota</taxon>
        <taxon>Fungi</taxon>
        <taxon>Dikarya</taxon>
        <taxon>Ascomycota</taxon>
        <taxon>Pezizomycotina</taxon>
        <taxon>Dothideomycetes</taxon>
        <taxon>Dothideomycetidae</taxon>
        <taxon>Dothideales</taxon>
        <taxon>Zalariaceae</taxon>
        <taxon>Zalaria</taxon>
    </lineage>
</organism>
<keyword evidence="2" id="KW-1185">Reference proteome</keyword>
<evidence type="ECO:0000313" key="2">
    <source>
        <dbReference type="Proteomes" id="UP001320706"/>
    </source>
</evidence>
<gene>
    <name evidence="1" type="ORF">M8818_004232</name>
</gene>
<protein>
    <submittedName>
        <fullName evidence="1">Uncharacterized protein</fullName>
    </submittedName>
</protein>
<name>A0ACC3SE04_9PEZI</name>
<sequence>MSDDEIVAGPPGATTADLQVPDVKPKYKSWRKKYRKMKHKFDDVMKESNNLFKDEQKLENLSKRLQEQNDQLLELLLDLNSSLKIPSTFRYSLGDYPLDPPLPPIEPQEASDLVHQRYQQVKVGQYPQPAFLVDKETLEEQVARQDARNLIELESNVPHARYDPDRDNIPEHLTDIAADPQPGYLTSRHEDEYLLRMDAKLGDQYSLAQPRPVSPPVLSSLTPRELEREIELKNPQSVHNWLRKHNPTVAADADGASEAGAPATGGKRRNLAKKVGDRAVERAREREEGSPMSVAKMEAEGADEDVAFGVDETPGSGRSKRSRDADETYRPKGGRSGKGKRKREDGEAVGKGKKARTSMASVLNEG</sequence>
<dbReference type="EMBL" id="JAMKPW020000021">
    <property type="protein sequence ID" value="KAK8207579.1"/>
    <property type="molecule type" value="Genomic_DNA"/>
</dbReference>
<evidence type="ECO:0000313" key="1">
    <source>
        <dbReference type="EMBL" id="KAK8207579.1"/>
    </source>
</evidence>
<comment type="caution">
    <text evidence="1">The sequence shown here is derived from an EMBL/GenBank/DDBJ whole genome shotgun (WGS) entry which is preliminary data.</text>
</comment>
<accession>A0ACC3SE04</accession>
<reference evidence="1" key="1">
    <citation type="submission" date="2024-02" db="EMBL/GenBank/DDBJ databases">
        <title>Metagenome Assembled Genome of Zalaria obscura JY119.</title>
        <authorList>
            <person name="Vighnesh L."/>
            <person name="Jagadeeshwari U."/>
            <person name="Venkata Ramana C."/>
            <person name="Sasikala C."/>
        </authorList>
    </citation>
    <scope>NUCLEOTIDE SEQUENCE</scope>
    <source>
        <strain evidence="1">JY119</strain>
    </source>
</reference>
<dbReference type="Proteomes" id="UP001320706">
    <property type="component" value="Unassembled WGS sequence"/>
</dbReference>